<name>A0A0M8P9L9_9EURO</name>
<organism evidence="1 2">
    <name type="scientific">Penicillium nordicum</name>
    <dbReference type="NCBI Taxonomy" id="229535"/>
    <lineage>
        <taxon>Eukaryota</taxon>
        <taxon>Fungi</taxon>
        <taxon>Dikarya</taxon>
        <taxon>Ascomycota</taxon>
        <taxon>Pezizomycotina</taxon>
        <taxon>Eurotiomycetes</taxon>
        <taxon>Eurotiomycetidae</taxon>
        <taxon>Eurotiales</taxon>
        <taxon>Aspergillaceae</taxon>
        <taxon>Penicillium</taxon>
    </lineage>
</organism>
<keyword evidence="2" id="KW-1185">Reference proteome</keyword>
<dbReference type="EMBL" id="LHQQ01000008">
    <property type="protein sequence ID" value="KOS48106.1"/>
    <property type="molecule type" value="Genomic_DNA"/>
</dbReference>
<evidence type="ECO:0000313" key="2">
    <source>
        <dbReference type="Proteomes" id="UP000037696"/>
    </source>
</evidence>
<dbReference type="Proteomes" id="UP000037696">
    <property type="component" value="Unassembled WGS sequence"/>
</dbReference>
<gene>
    <name evidence="1" type="ORF">ACN38_g901</name>
</gene>
<proteinExistence type="predicted"/>
<reference evidence="1 2" key="1">
    <citation type="submission" date="2015-08" db="EMBL/GenBank/DDBJ databases">
        <title>Genome sequencing of Penicillium nordicum.</title>
        <authorList>
            <person name="Nguyen H.D."/>
            <person name="Seifert K.A."/>
        </authorList>
    </citation>
    <scope>NUCLEOTIDE SEQUENCE [LARGE SCALE GENOMIC DNA]</scope>
    <source>
        <strain evidence="1 2">DAOMC 185683</strain>
    </source>
</reference>
<accession>A0A0M8P9L9</accession>
<evidence type="ECO:0000313" key="1">
    <source>
        <dbReference type="EMBL" id="KOS48106.1"/>
    </source>
</evidence>
<protein>
    <submittedName>
        <fullName evidence="1">Uncharacterized protein</fullName>
    </submittedName>
</protein>
<sequence>MTPRFLIDKSQAPLDVLRNIAQSRMATYTRPGGLLSASGPNGLALSSRLHSPLAAKMSPSVYIYPQVARNFYL</sequence>
<comment type="caution">
    <text evidence="1">The sequence shown here is derived from an EMBL/GenBank/DDBJ whole genome shotgun (WGS) entry which is preliminary data.</text>
</comment>
<dbReference type="AlphaFoldDB" id="A0A0M8P9L9"/>